<gene>
    <name evidence="1" type="ORF">IC602_01650</name>
</gene>
<keyword evidence="2" id="KW-1185">Reference proteome</keyword>
<sequence length="64" mass="7239">MVELLAVLAVLSIILLIAVLVFTVSIVEAEKEVCEAKRDIVEKDYEMELSLEGKDHSELLFKDF</sequence>
<protein>
    <submittedName>
        <fullName evidence="1">Type II secretion system protein</fullName>
    </submittedName>
</protein>
<accession>A0ABR7VKD1</accession>
<comment type="caution">
    <text evidence="1">The sequence shown here is derived from an EMBL/GenBank/DDBJ whole genome shotgun (WGS) entry which is preliminary data.</text>
</comment>
<name>A0ABR7VKD1_VIRHA</name>
<evidence type="ECO:0000313" key="1">
    <source>
        <dbReference type="EMBL" id="MBD1221312.1"/>
    </source>
</evidence>
<dbReference type="Proteomes" id="UP000621631">
    <property type="component" value="Unassembled WGS sequence"/>
</dbReference>
<reference evidence="1 2" key="1">
    <citation type="submission" date="2020-09" db="EMBL/GenBank/DDBJ databases">
        <title>Draft Genome Sequences of Oil-Oxidizing Bacteria Halomonas titanicae, Marinobacter lutaoensis, and Virgibacillus halodenitrificans Isolated from Highly Saline Environments.</title>
        <authorList>
            <person name="Grouzdev D.S."/>
            <person name="Sokolova D.S."/>
            <person name="Semenova E.M."/>
            <person name="Borzenkov I.A."/>
            <person name="Bidzhieva S.K."/>
            <person name="Poltaraus A.B."/>
            <person name="Nazina T.N."/>
        </authorList>
    </citation>
    <scope>NUCLEOTIDE SEQUENCE [LARGE SCALE GENOMIC DNA]</scope>
    <source>
        <strain evidence="1 2">VKM B-3472D</strain>
    </source>
</reference>
<organism evidence="1 2">
    <name type="scientific">Virgibacillus halodenitrificans</name>
    <name type="common">Bacillus halodenitrificans</name>
    <dbReference type="NCBI Taxonomy" id="1482"/>
    <lineage>
        <taxon>Bacteria</taxon>
        <taxon>Bacillati</taxon>
        <taxon>Bacillota</taxon>
        <taxon>Bacilli</taxon>
        <taxon>Bacillales</taxon>
        <taxon>Bacillaceae</taxon>
        <taxon>Virgibacillus</taxon>
    </lineage>
</organism>
<dbReference type="EMBL" id="JACWEZ010000001">
    <property type="protein sequence ID" value="MBD1221312.1"/>
    <property type="molecule type" value="Genomic_DNA"/>
</dbReference>
<evidence type="ECO:0000313" key="2">
    <source>
        <dbReference type="Proteomes" id="UP000621631"/>
    </source>
</evidence>
<proteinExistence type="predicted"/>